<name>A0A1C3VLC8_9HYPH</name>
<reference evidence="2" key="1">
    <citation type="submission" date="2016-08" db="EMBL/GenBank/DDBJ databases">
        <authorList>
            <person name="Varghese N."/>
            <person name="Submissions Spin"/>
        </authorList>
    </citation>
    <scope>NUCLEOTIDE SEQUENCE [LARGE SCALE GENOMIC DNA]</scope>
    <source>
        <strain evidence="2">HAMBI 2975</strain>
    </source>
</reference>
<gene>
    <name evidence="1" type="ORF">GA0061103_3976</name>
</gene>
<dbReference type="AlphaFoldDB" id="A0A1C3VLC8"/>
<sequence>MSIYELRPILRSIPMRAIIGTNPQLLFVIRNHQEKGQFPNQRRTGLFVYMVNRLRASTRLRFETAFGFIALGTE</sequence>
<protein>
    <submittedName>
        <fullName evidence="1">Uncharacterized protein</fullName>
    </submittedName>
</protein>
<evidence type="ECO:0000313" key="1">
    <source>
        <dbReference type="EMBL" id="SCB28581.1"/>
    </source>
</evidence>
<dbReference type="EMBL" id="FMAG01000003">
    <property type="protein sequence ID" value="SCB28581.1"/>
    <property type="molecule type" value="Genomic_DNA"/>
</dbReference>
<proteinExistence type="predicted"/>
<dbReference type="Proteomes" id="UP000199101">
    <property type="component" value="Unassembled WGS sequence"/>
</dbReference>
<accession>A0A1C3VLC8</accession>
<evidence type="ECO:0000313" key="2">
    <source>
        <dbReference type="Proteomes" id="UP000199101"/>
    </source>
</evidence>
<keyword evidence="2" id="KW-1185">Reference proteome</keyword>
<organism evidence="1 2">
    <name type="scientific">Rhizobium multihospitium</name>
    <dbReference type="NCBI Taxonomy" id="410764"/>
    <lineage>
        <taxon>Bacteria</taxon>
        <taxon>Pseudomonadati</taxon>
        <taxon>Pseudomonadota</taxon>
        <taxon>Alphaproteobacteria</taxon>
        <taxon>Hyphomicrobiales</taxon>
        <taxon>Rhizobiaceae</taxon>
        <taxon>Rhizobium/Agrobacterium group</taxon>
        <taxon>Rhizobium</taxon>
    </lineage>
</organism>